<dbReference type="EMBL" id="KL584975">
    <property type="protein sequence ID" value="KEQ88549.1"/>
    <property type="molecule type" value="Genomic_DNA"/>
</dbReference>
<sequence>MFCIFFCLFETKNLCLVRMEKVLACFVLALLAGVSASSGFGCVPDASGEEVALVRSVRNCHFLSNTARNMTSWIHQVELKRPSRESPFSTCRLRKELVYRVGVLPNSRIFCNPKKQPPITHSTTCYLLRFHVPIQAESEISLPF</sequence>
<keyword evidence="2" id="KW-1185">Reference proteome</keyword>
<dbReference type="RefSeq" id="XP_029764736.1">
    <property type="nucleotide sequence ID" value="XM_029910370.1"/>
</dbReference>
<evidence type="ECO:0000313" key="2">
    <source>
        <dbReference type="Proteomes" id="UP000030706"/>
    </source>
</evidence>
<accession>A0A074XY37</accession>
<protein>
    <submittedName>
        <fullName evidence="1">Uncharacterized protein</fullName>
    </submittedName>
</protein>
<proteinExistence type="predicted"/>
<reference evidence="1 2" key="1">
    <citation type="journal article" date="2014" name="BMC Genomics">
        <title>Genome sequencing of four Aureobasidium pullulans varieties: biotechnological potential, stress tolerance, and description of new species.</title>
        <authorList>
            <person name="Gostin Ar C."/>
            <person name="Ohm R.A."/>
            <person name="Kogej T."/>
            <person name="Sonjak S."/>
            <person name="Turk M."/>
            <person name="Zajc J."/>
            <person name="Zalar P."/>
            <person name="Grube M."/>
            <person name="Sun H."/>
            <person name="Han J."/>
            <person name="Sharma A."/>
            <person name="Chiniquy J."/>
            <person name="Ngan C.Y."/>
            <person name="Lipzen A."/>
            <person name="Barry K."/>
            <person name="Grigoriev I.V."/>
            <person name="Gunde-Cimerman N."/>
        </authorList>
    </citation>
    <scope>NUCLEOTIDE SEQUENCE [LARGE SCALE GENOMIC DNA]</scope>
    <source>
        <strain evidence="1 2">EXF-150</strain>
    </source>
</reference>
<dbReference type="Proteomes" id="UP000030706">
    <property type="component" value="Unassembled WGS sequence"/>
</dbReference>
<gene>
    <name evidence="1" type="ORF">M438DRAFT_86295</name>
</gene>
<dbReference type="HOGENOM" id="CLU_1796084_0_0_1"/>
<organism evidence="1 2">
    <name type="scientific">Aureobasidium pullulans EXF-150</name>
    <dbReference type="NCBI Taxonomy" id="1043002"/>
    <lineage>
        <taxon>Eukaryota</taxon>
        <taxon>Fungi</taxon>
        <taxon>Dikarya</taxon>
        <taxon>Ascomycota</taxon>
        <taxon>Pezizomycotina</taxon>
        <taxon>Dothideomycetes</taxon>
        <taxon>Dothideomycetidae</taxon>
        <taxon>Dothideales</taxon>
        <taxon>Saccotheciaceae</taxon>
        <taxon>Aureobasidium</taxon>
    </lineage>
</organism>
<dbReference type="AlphaFoldDB" id="A0A074XY37"/>
<name>A0A074XY37_AURPU</name>
<dbReference type="GeneID" id="40752676"/>
<evidence type="ECO:0000313" key="1">
    <source>
        <dbReference type="EMBL" id="KEQ88549.1"/>
    </source>
</evidence>